<accession>A0ABM6JHU1</accession>
<name>A0ABM6JHU1_9GAMM</name>
<protein>
    <submittedName>
        <fullName evidence="1">Uncharacterized protein</fullName>
    </submittedName>
</protein>
<evidence type="ECO:0000313" key="2">
    <source>
        <dbReference type="Proteomes" id="UP000191820"/>
    </source>
</evidence>
<keyword evidence="2" id="KW-1185">Reference proteome</keyword>
<sequence length="59" mass="6635">MAQNDTHKAMSLTCTNCERLSEIEGEKVCFDHGKITRLTELNTSDAIIKMVCNSWSKNS</sequence>
<dbReference type="Proteomes" id="UP000191820">
    <property type="component" value="Chromosome"/>
</dbReference>
<evidence type="ECO:0000313" key="1">
    <source>
        <dbReference type="EMBL" id="ARD21106.1"/>
    </source>
</evidence>
<dbReference type="EMBL" id="CP020472">
    <property type="protein sequence ID" value="ARD21106.1"/>
    <property type="molecule type" value="Genomic_DNA"/>
</dbReference>
<organism evidence="1 2">
    <name type="scientific">Shewanella japonica</name>
    <dbReference type="NCBI Taxonomy" id="93973"/>
    <lineage>
        <taxon>Bacteria</taxon>
        <taxon>Pseudomonadati</taxon>
        <taxon>Pseudomonadota</taxon>
        <taxon>Gammaproteobacteria</taxon>
        <taxon>Alteromonadales</taxon>
        <taxon>Shewanellaceae</taxon>
        <taxon>Shewanella</taxon>
    </lineage>
</organism>
<gene>
    <name evidence="1" type="ORF">SJ2017_0770</name>
</gene>
<reference evidence="1 2" key="1">
    <citation type="submission" date="2017-03" db="EMBL/GenBank/DDBJ databases">
        <title>Genome sequencing of Shewanella japonica KCTC 22435.</title>
        <authorList>
            <person name="Kim K.M."/>
        </authorList>
    </citation>
    <scope>NUCLEOTIDE SEQUENCE [LARGE SCALE GENOMIC DNA]</scope>
    <source>
        <strain evidence="1 2">KCTC 22435</strain>
    </source>
</reference>
<proteinExistence type="predicted"/>